<dbReference type="PROSITE" id="PS50045">
    <property type="entry name" value="SIGMA54_INTERACT_4"/>
    <property type="match status" value="1"/>
</dbReference>
<evidence type="ECO:0000256" key="3">
    <source>
        <dbReference type="SAM" id="MobiDB-lite"/>
    </source>
</evidence>
<accession>A0A017TGK1</accession>
<feature type="domain" description="Sigma-54 factor interaction" evidence="4">
    <location>
        <begin position="181"/>
        <end position="415"/>
    </location>
</feature>
<reference evidence="5 6" key="1">
    <citation type="submission" date="2013-05" db="EMBL/GenBank/DDBJ databases">
        <title>Genome assembly of Chondromyces apiculatus DSM 436.</title>
        <authorList>
            <person name="Sharma G."/>
            <person name="Khatri I."/>
            <person name="Kaur C."/>
            <person name="Mayilraj S."/>
            <person name="Subramanian S."/>
        </authorList>
    </citation>
    <scope>NUCLEOTIDE SEQUENCE [LARGE SCALE GENOMIC DNA]</scope>
    <source>
        <strain evidence="5 6">DSM 436</strain>
    </source>
</reference>
<dbReference type="STRING" id="1192034.CAP_8227"/>
<dbReference type="InterPro" id="IPR027417">
    <property type="entry name" value="P-loop_NTPase"/>
</dbReference>
<dbReference type="InterPro" id="IPR025662">
    <property type="entry name" value="Sigma_54_int_dom_ATP-bd_1"/>
</dbReference>
<evidence type="ECO:0000256" key="1">
    <source>
        <dbReference type="ARBA" id="ARBA00022741"/>
    </source>
</evidence>
<dbReference type="Pfam" id="PF00158">
    <property type="entry name" value="Sigma54_activat"/>
    <property type="match status" value="1"/>
</dbReference>
<evidence type="ECO:0000256" key="2">
    <source>
        <dbReference type="ARBA" id="ARBA00022840"/>
    </source>
</evidence>
<gene>
    <name evidence="5" type="ORF">CAP_8227</name>
</gene>
<dbReference type="PANTHER" id="PTHR32071">
    <property type="entry name" value="TRANSCRIPTIONAL REGULATORY PROTEIN"/>
    <property type="match status" value="1"/>
</dbReference>
<dbReference type="Gene3D" id="1.10.8.60">
    <property type="match status" value="1"/>
</dbReference>
<protein>
    <recommendedName>
        <fullName evidence="4">Sigma-54 factor interaction domain-containing protein</fullName>
    </recommendedName>
</protein>
<dbReference type="eggNOG" id="COG2204">
    <property type="taxonomic scope" value="Bacteria"/>
</dbReference>
<proteinExistence type="predicted"/>
<dbReference type="SUPFAM" id="SSF52540">
    <property type="entry name" value="P-loop containing nucleoside triphosphate hydrolases"/>
    <property type="match status" value="1"/>
</dbReference>
<evidence type="ECO:0000259" key="4">
    <source>
        <dbReference type="PROSITE" id="PS50045"/>
    </source>
</evidence>
<dbReference type="GO" id="GO:0006355">
    <property type="term" value="P:regulation of DNA-templated transcription"/>
    <property type="evidence" value="ECO:0007669"/>
    <property type="project" value="InterPro"/>
</dbReference>
<feature type="region of interest" description="Disordered" evidence="3">
    <location>
        <begin position="429"/>
        <end position="454"/>
    </location>
</feature>
<feature type="region of interest" description="Disordered" evidence="3">
    <location>
        <begin position="1"/>
        <end position="23"/>
    </location>
</feature>
<dbReference type="RefSeq" id="WP_052374320.1">
    <property type="nucleotide sequence ID" value="NZ_ASRX01000008.1"/>
</dbReference>
<dbReference type="GO" id="GO:0005524">
    <property type="term" value="F:ATP binding"/>
    <property type="evidence" value="ECO:0007669"/>
    <property type="project" value="UniProtKB-KW"/>
</dbReference>
<keyword evidence="1" id="KW-0547">Nucleotide-binding</keyword>
<dbReference type="PROSITE" id="PS00675">
    <property type="entry name" value="SIGMA54_INTERACT_1"/>
    <property type="match status" value="1"/>
</dbReference>
<dbReference type="Proteomes" id="UP000019678">
    <property type="component" value="Unassembled WGS sequence"/>
</dbReference>
<evidence type="ECO:0000313" key="5">
    <source>
        <dbReference type="EMBL" id="EYF07726.1"/>
    </source>
</evidence>
<dbReference type="CDD" id="cd00009">
    <property type="entry name" value="AAA"/>
    <property type="match status" value="1"/>
</dbReference>
<evidence type="ECO:0000313" key="6">
    <source>
        <dbReference type="Proteomes" id="UP000019678"/>
    </source>
</evidence>
<dbReference type="PANTHER" id="PTHR32071:SF122">
    <property type="entry name" value="SIGMA FACTOR"/>
    <property type="match status" value="1"/>
</dbReference>
<keyword evidence="6" id="KW-1185">Reference proteome</keyword>
<organism evidence="5 6">
    <name type="scientific">Chondromyces apiculatus DSM 436</name>
    <dbReference type="NCBI Taxonomy" id="1192034"/>
    <lineage>
        <taxon>Bacteria</taxon>
        <taxon>Pseudomonadati</taxon>
        <taxon>Myxococcota</taxon>
        <taxon>Polyangia</taxon>
        <taxon>Polyangiales</taxon>
        <taxon>Polyangiaceae</taxon>
        <taxon>Chondromyces</taxon>
    </lineage>
</organism>
<dbReference type="InterPro" id="IPR003593">
    <property type="entry name" value="AAA+_ATPase"/>
</dbReference>
<dbReference type="AlphaFoldDB" id="A0A017TGK1"/>
<comment type="caution">
    <text evidence="5">The sequence shown here is derived from an EMBL/GenBank/DDBJ whole genome shotgun (WGS) entry which is preliminary data.</text>
</comment>
<dbReference type="Gene3D" id="3.40.50.300">
    <property type="entry name" value="P-loop containing nucleotide triphosphate hydrolases"/>
    <property type="match status" value="1"/>
</dbReference>
<dbReference type="EMBL" id="ASRX01000008">
    <property type="protein sequence ID" value="EYF07726.1"/>
    <property type="molecule type" value="Genomic_DNA"/>
</dbReference>
<keyword evidence="2" id="KW-0067">ATP-binding</keyword>
<sequence length="584" mass="63167">MVAPLDHSTLPPTSLSDPGASRAGTEMDGLAILWSRHEPDRIGEALLIAAGDPGPWTFGRGDTRTGDAERRVLPVRQRPGALVPTGPLVCPRISRAQLRLGSIAGGGLAIENVGSCPLVYGGREVTYAAVAPGEVVALRNELLLLCVHRVPIPPALTLPLTPTEENDAPLHPFGEADASGMVGESPILWELRHRIAAVARHRAHVLILGESGSGKELVARALHARSARGRRPLVSRNAATIPEGLADAELFGNLRNYPNAGMPERPGLVGEAHGSTLFLDEFAELPQGLQAHLLRVLDEGEYQRLGESTMRRSDLRVIAASNRPERDIKPDVLARLKIRITLPSLNARREDIPLLVTQLLRRHATVDPAIAERFFPDGDPRAAPRISPVLMEAFVQRHYTTHVRELDALLLRAVLEGRGRYVELPPALKGHGDEAATSGARNARDAHDAPDAPDALTQEERARLALLRKHRFSPTACGRDPAYHGNRQRADLHFRQLICRALRIAAWNIDGAAALLAGGDARALEEKVRARIAAFVSNLRARIEEGATEKQLERSLAEEWKGGADAVLEVVAALREGKLGAPPG</sequence>
<name>A0A017TGK1_9BACT</name>
<dbReference type="InterPro" id="IPR002078">
    <property type="entry name" value="Sigma_54_int"/>
</dbReference>
<dbReference type="SMART" id="SM00382">
    <property type="entry name" value="AAA"/>
    <property type="match status" value="1"/>
</dbReference>